<accession>A0AAU7PRM3</accession>
<dbReference type="PANTHER" id="PTHR33990:SF1">
    <property type="entry name" value="PROTEIN YJDN"/>
    <property type="match status" value="1"/>
</dbReference>
<dbReference type="RefSeq" id="WP_349947568.1">
    <property type="nucleotide sequence ID" value="NZ_CP157940.1"/>
</dbReference>
<gene>
    <name evidence="2" type="ORF">ABFV83_03545</name>
</gene>
<evidence type="ECO:0000313" key="2">
    <source>
        <dbReference type="EMBL" id="XBS54880.1"/>
    </source>
</evidence>
<dbReference type="SUPFAM" id="SSF54593">
    <property type="entry name" value="Glyoxalase/Bleomycin resistance protein/Dihydroxybiphenyl dioxygenase"/>
    <property type="match status" value="1"/>
</dbReference>
<dbReference type="InterPro" id="IPR028973">
    <property type="entry name" value="PhnB-like"/>
</dbReference>
<feature type="domain" description="PhnB-like" evidence="1">
    <location>
        <begin position="4"/>
        <end position="129"/>
    </location>
</feature>
<organism evidence="2">
    <name type="scientific">Lacrimispora sp. BS-2</name>
    <dbReference type="NCBI Taxonomy" id="3151850"/>
    <lineage>
        <taxon>Bacteria</taxon>
        <taxon>Bacillati</taxon>
        <taxon>Bacillota</taxon>
        <taxon>Clostridia</taxon>
        <taxon>Lachnospirales</taxon>
        <taxon>Lachnospiraceae</taxon>
        <taxon>Lacrimispora</taxon>
    </lineage>
</organism>
<dbReference type="EMBL" id="CP157940">
    <property type="protein sequence ID" value="XBS54880.1"/>
    <property type="molecule type" value="Genomic_DNA"/>
</dbReference>
<dbReference type="CDD" id="cd06588">
    <property type="entry name" value="PhnB_like"/>
    <property type="match status" value="1"/>
</dbReference>
<protein>
    <submittedName>
        <fullName evidence="2">VOC family protein</fullName>
    </submittedName>
</protein>
<dbReference type="Gene3D" id="3.10.180.10">
    <property type="entry name" value="2,3-Dihydroxybiphenyl 1,2-Dioxygenase, domain 1"/>
    <property type="match status" value="1"/>
</dbReference>
<sequence length="134" mass="15324">MIGHYLMFNRNCDEAVKTYEKAFNGKIVEMRKYSDMPPNPAFPIPDEDKNLVLHARLQIDGMEIMCADSSEKSTKGDNMYVSITTKDGELVEKAWNLLKQDGEVYMDLSPSFFAALHGSLRDKYGINWMFTALK</sequence>
<dbReference type="PANTHER" id="PTHR33990">
    <property type="entry name" value="PROTEIN YJDN-RELATED"/>
    <property type="match status" value="1"/>
</dbReference>
<dbReference type="Pfam" id="PF06983">
    <property type="entry name" value="3-dmu-9_3-mt"/>
    <property type="match status" value="1"/>
</dbReference>
<proteinExistence type="predicted"/>
<evidence type="ECO:0000259" key="1">
    <source>
        <dbReference type="Pfam" id="PF06983"/>
    </source>
</evidence>
<dbReference type="AlphaFoldDB" id="A0AAU7PRM3"/>
<reference evidence="2" key="1">
    <citation type="submission" date="2024-06" db="EMBL/GenBank/DDBJ databases">
        <title>Lacrimispora cavernae sp. nov., a novel anaerobe isolated from bat guano pile inside a cave.</title>
        <authorList>
            <person name="Miller S.L."/>
            <person name="Lu N."/>
            <person name="King J."/>
            <person name="Sankaranarayanan K."/>
            <person name="Lawson P.A."/>
        </authorList>
    </citation>
    <scope>NUCLEOTIDE SEQUENCE</scope>
    <source>
        <strain evidence="2">BS-2</strain>
    </source>
</reference>
<name>A0AAU7PRM3_9FIRM</name>
<dbReference type="InterPro" id="IPR029068">
    <property type="entry name" value="Glyas_Bleomycin-R_OHBP_Dase"/>
</dbReference>